<evidence type="ECO:0000313" key="3">
    <source>
        <dbReference type="EMBL" id="GMA94466.1"/>
    </source>
</evidence>
<comment type="similarity">
    <text evidence="1">Belongs to the UPF0098 family.</text>
</comment>
<evidence type="ECO:0000313" key="4">
    <source>
        <dbReference type="Proteomes" id="UP001157034"/>
    </source>
</evidence>
<dbReference type="Pfam" id="PF01161">
    <property type="entry name" value="PBP"/>
    <property type="match status" value="1"/>
</dbReference>
<gene>
    <name evidence="3" type="ORF">GCM10025881_12900</name>
</gene>
<evidence type="ECO:0000256" key="1">
    <source>
        <dbReference type="ARBA" id="ARBA00007120"/>
    </source>
</evidence>
<dbReference type="InterPro" id="IPR008914">
    <property type="entry name" value="PEBP"/>
</dbReference>
<dbReference type="RefSeq" id="WP_284253386.1">
    <property type="nucleotide sequence ID" value="NZ_BAAAQO010000002.1"/>
</dbReference>
<organism evidence="3 4">
    <name type="scientific">Pseudolysinimonas kribbensis</name>
    <dbReference type="NCBI Taxonomy" id="433641"/>
    <lineage>
        <taxon>Bacteria</taxon>
        <taxon>Bacillati</taxon>
        <taxon>Actinomycetota</taxon>
        <taxon>Actinomycetes</taxon>
        <taxon>Micrococcales</taxon>
        <taxon>Microbacteriaceae</taxon>
        <taxon>Pseudolysinimonas</taxon>
    </lineage>
</organism>
<name>A0ABQ6K1I7_9MICO</name>
<dbReference type="InterPro" id="IPR005247">
    <property type="entry name" value="YbhB_YbcL/LppC-like"/>
</dbReference>
<evidence type="ECO:0000256" key="2">
    <source>
        <dbReference type="SAM" id="MobiDB-lite"/>
    </source>
</evidence>
<keyword evidence="4" id="KW-1185">Reference proteome</keyword>
<dbReference type="NCBIfam" id="TIGR00481">
    <property type="entry name" value="YbhB/YbcL family Raf kinase inhibitor-like protein"/>
    <property type="match status" value="1"/>
</dbReference>
<evidence type="ECO:0008006" key="5">
    <source>
        <dbReference type="Google" id="ProtNLM"/>
    </source>
</evidence>
<feature type="region of interest" description="Disordered" evidence="2">
    <location>
        <begin position="1"/>
        <end position="51"/>
    </location>
</feature>
<dbReference type="EMBL" id="BSVB01000001">
    <property type="protein sequence ID" value="GMA94466.1"/>
    <property type="molecule type" value="Genomic_DNA"/>
</dbReference>
<dbReference type="InterPro" id="IPR036610">
    <property type="entry name" value="PEBP-like_sf"/>
</dbReference>
<dbReference type="PANTHER" id="PTHR30289">
    <property type="entry name" value="UNCHARACTERIZED PROTEIN YBCL-RELATED"/>
    <property type="match status" value="1"/>
</dbReference>
<protein>
    <recommendedName>
        <fullName evidence="5">YbhB/YbcL family Raf kinase inhibitor-like protein</fullName>
    </recommendedName>
</protein>
<dbReference type="Proteomes" id="UP001157034">
    <property type="component" value="Unassembled WGS sequence"/>
</dbReference>
<reference evidence="4" key="1">
    <citation type="journal article" date="2019" name="Int. J. Syst. Evol. Microbiol.">
        <title>The Global Catalogue of Microorganisms (GCM) 10K type strain sequencing project: providing services to taxonomists for standard genome sequencing and annotation.</title>
        <authorList>
            <consortium name="The Broad Institute Genomics Platform"/>
            <consortium name="The Broad Institute Genome Sequencing Center for Infectious Disease"/>
            <person name="Wu L."/>
            <person name="Ma J."/>
        </authorList>
    </citation>
    <scope>NUCLEOTIDE SEQUENCE [LARGE SCALE GENOMIC DNA]</scope>
    <source>
        <strain evidence="4">NBRC 108894</strain>
    </source>
</reference>
<proteinExistence type="inferred from homology"/>
<comment type="caution">
    <text evidence="3">The sequence shown here is derived from an EMBL/GenBank/DDBJ whole genome shotgun (WGS) entry which is preliminary data.</text>
</comment>
<dbReference type="Gene3D" id="3.90.280.10">
    <property type="entry name" value="PEBP-like"/>
    <property type="match status" value="1"/>
</dbReference>
<dbReference type="PANTHER" id="PTHR30289:SF1">
    <property type="entry name" value="PEBP (PHOSPHATIDYLETHANOLAMINE-BINDING PROTEIN) FAMILY PROTEIN"/>
    <property type="match status" value="1"/>
</dbReference>
<dbReference type="SUPFAM" id="SSF49777">
    <property type="entry name" value="PEBP-like"/>
    <property type="match status" value="1"/>
</dbReference>
<accession>A0ABQ6K1I7</accession>
<sequence length="172" mass="18049">MAQNDPFSRLPQVPGFELTSTDVTDGQPMPAPQTSGMLGVPGGEDRSPQLSWSGFPAGTRSFVVQMYDPDAPTMSGFWHWTVADIPASVTSLETGAPLPEGAVAHRNDTGQPGYVGAAPPAGHGPHRYFLVVSALDTETLGVPADASPAYVGFTVHAHVLARAVLVPTFEVR</sequence>
<dbReference type="CDD" id="cd00865">
    <property type="entry name" value="PEBP_bact_arch"/>
    <property type="match status" value="1"/>
</dbReference>